<dbReference type="InterPro" id="IPR016634">
    <property type="entry name" value="CapW-like"/>
</dbReference>
<dbReference type="Proteomes" id="UP000268615">
    <property type="component" value="Unassembled WGS sequence"/>
</dbReference>
<dbReference type="OrthoDB" id="6400324at2"/>
<reference evidence="4 5" key="1">
    <citation type="submission" date="2018-11" db="EMBL/GenBank/DDBJ databases">
        <title>Draft genome sequence of Buttiauxella warmboldiae CCUG 35512.</title>
        <authorList>
            <person name="Salva-Serra F."/>
            <person name="Marathe N."/>
            <person name="Moore E."/>
            <person name="Svensson L."/>
            <person name="Engstrom-Jakobsson H."/>
        </authorList>
    </citation>
    <scope>NUCLEOTIDE SEQUENCE [LARGE SCALE GENOMIC DNA]</scope>
    <source>
        <strain evidence="4 5">CCUG 35512</strain>
    </source>
</reference>
<proteinExistence type="predicted"/>
<keyword evidence="5" id="KW-1185">Reference proteome</keyword>
<dbReference type="PIRSF" id="PIRSF015558">
    <property type="entry name" value="Txn_reg_DeoR_prd"/>
    <property type="match status" value="1"/>
</dbReference>
<dbReference type="InterPro" id="IPR026881">
    <property type="entry name" value="WYL_dom"/>
</dbReference>
<dbReference type="AlphaFoldDB" id="A0A3N5E2R2"/>
<feature type="domain" description="WYL" evidence="1">
    <location>
        <begin position="119"/>
        <end position="186"/>
    </location>
</feature>
<dbReference type="PANTHER" id="PTHR34580">
    <property type="match status" value="1"/>
</dbReference>
<dbReference type="InterPro" id="IPR059019">
    <property type="entry name" value="WHD_CapW"/>
</dbReference>
<dbReference type="InterPro" id="IPR051534">
    <property type="entry name" value="CBASS_pafABC_assoc_protein"/>
</dbReference>
<comment type="caution">
    <text evidence="4">The sequence shown here is derived from an EMBL/GenBank/DDBJ whole genome shotgun (WGS) entry which is preliminary data.</text>
</comment>
<gene>
    <name evidence="4" type="ORF">EHN07_06365</name>
</gene>
<feature type="domain" description="DNA-binding transcriptional repressor CapW C-terminal dimerisation" evidence="2">
    <location>
        <begin position="208"/>
        <end position="275"/>
    </location>
</feature>
<organism evidence="4 5">
    <name type="scientific">Buttiauxella warmboldiae</name>
    <dbReference type="NCBI Taxonomy" id="82993"/>
    <lineage>
        <taxon>Bacteria</taxon>
        <taxon>Pseudomonadati</taxon>
        <taxon>Pseudomonadota</taxon>
        <taxon>Gammaproteobacteria</taxon>
        <taxon>Enterobacterales</taxon>
        <taxon>Enterobacteriaceae</taxon>
        <taxon>Buttiauxella</taxon>
    </lineage>
</organism>
<dbReference type="PANTHER" id="PTHR34580:SF3">
    <property type="entry name" value="PROTEIN PAFB"/>
    <property type="match status" value="1"/>
</dbReference>
<feature type="domain" description="DNA-binding transcriptional repressor CapW winged helix-turn-helix" evidence="3">
    <location>
        <begin position="11"/>
        <end position="83"/>
    </location>
</feature>
<dbReference type="Pfam" id="PF26107">
    <property type="entry name" value="BrxR_CTD"/>
    <property type="match status" value="1"/>
</dbReference>
<protein>
    <submittedName>
        <fullName evidence="4">WYL domain-containing protein</fullName>
    </submittedName>
</protein>
<sequence length="296" mass="33655">MKNLQHFSHAQRERLAFIDFSLNYFGEISRSDLNNRFQTGLAAATRDFSTYKELAPDNLELIHQSKTYHRKSQFKPLFGHDPVQILHTLARGFGDGFSSLFEPNQLCIDAPQLNKPSVDVLSEVMRAIKRKQLLEISYVSLSSGHSCRIIVPHSLANNGSRWHIRAYDRVTSSFRDFVITRIKSATLLGDEMYVGKESISADKQWNRIVDLTLIPHPNSSYPEAIELDYDMAHGQLDVECRAALVGYLLNRLNVDCSQSYHLDSTHYQLALKENAALFGVENAHLAPGYQENNNEK</sequence>
<name>A0A3N5E2R2_9ENTR</name>
<dbReference type="InterPro" id="IPR059020">
    <property type="entry name" value="CapW_CTD"/>
</dbReference>
<dbReference type="Pfam" id="PF26109">
    <property type="entry name" value="WHD_BrxR"/>
    <property type="match status" value="1"/>
</dbReference>
<accession>A0A3N5E2R2</accession>
<evidence type="ECO:0000313" key="5">
    <source>
        <dbReference type="Proteomes" id="UP000268615"/>
    </source>
</evidence>
<dbReference type="RefSeq" id="WP_124023340.1">
    <property type="nucleotide sequence ID" value="NZ_RPOH01000021.1"/>
</dbReference>
<dbReference type="EMBL" id="RPOH01000021">
    <property type="protein sequence ID" value="RPH29269.1"/>
    <property type="molecule type" value="Genomic_DNA"/>
</dbReference>
<evidence type="ECO:0000259" key="2">
    <source>
        <dbReference type="Pfam" id="PF26107"/>
    </source>
</evidence>
<dbReference type="PROSITE" id="PS52050">
    <property type="entry name" value="WYL"/>
    <property type="match status" value="1"/>
</dbReference>
<dbReference type="Pfam" id="PF13280">
    <property type="entry name" value="WYL"/>
    <property type="match status" value="1"/>
</dbReference>
<evidence type="ECO:0000313" key="4">
    <source>
        <dbReference type="EMBL" id="RPH29269.1"/>
    </source>
</evidence>
<evidence type="ECO:0000259" key="3">
    <source>
        <dbReference type="Pfam" id="PF26109"/>
    </source>
</evidence>
<evidence type="ECO:0000259" key="1">
    <source>
        <dbReference type="Pfam" id="PF13280"/>
    </source>
</evidence>